<sequence length="352" mass="41271">MQLNSFSDRLQVVASPVFELLAIMFRVHAHEHLLKHHTRDISGQPLELNHWVERKRSMIPQAIRKELAVFFDFESYFGLTLIWFAWKHEVHDSLDSLTEKLLDTPSQEWFPFLLQTGYFVHKNVDDHDPAQVHALIQSSNLPEAEKWKATYLFIHADQTKQRLIQLIQDIRPYVEDDLNQYMQLQNEHVQTLNRYMEEHGEDAFMQIFKTMLQMETKGEEPLKLVLAPTIAFYDTHSYSELNDCILLVYGSKKFEACSTQTMDKAQILSAFKILADEKRLEIIRLLRQGPLYGYELAQRLNLSNSTVSHHLSSLVSLGIIEAVRKENRIYYEHRADQIEKLMEQMRIALIGT</sequence>
<dbReference type="AlphaFoldDB" id="A0A1X7KSQ3"/>
<protein>
    <submittedName>
        <fullName evidence="5">DNA-binding transcriptional regulator, ArsR family</fullName>
    </submittedName>
</protein>
<evidence type="ECO:0000256" key="1">
    <source>
        <dbReference type="ARBA" id="ARBA00023015"/>
    </source>
</evidence>
<dbReference type="CDD" id="cd00090">
    <property type="entry name" value="HTH_ARSR"/>
    <property type="match status" value="1"/>
</dbReference>
<gene>
    <name evidence="5" type="ORF">SAMN06295960_2634</name>
</gene>
<evidence type="ECO:0000313" key="5">
    <source>
        <dbReference type="EMBL" id="SMG44292.1"/>
    </source>
</evidence>
<dbReference type="SMART" id="SM00418">
    <property type="entry name" value="HTH_ARSR"/>
    <property type="match status" value="1"/>
</dbReference>
<evidence type="ECO:0000313" key="6">
    <source>
        <dbReference type="Proteomes" id="UP000193834"/>
    </source>
</evidence>
<feature type="domain" description="HTH arsR-type" evidence="4">
    <location>
        <begin position="259"/>
        <end position="352"/>
    </location>
</feature>
<keyword evidence="3" id="KW-0804">Transcription</keyword>
<dbReference type="InterPro" id="IPR036390">
    <property type="entry name" value="WH_DNA-bd_sf"/>
</dbReference>
<dbReference type="GO" id="GO:0003677">
    <property type="term" value="F:DNA binding"/>
    <property type="evidence" value="ECO:0007669"/>
    <property type="project" value="UniProtKB-KW"/>
</dbReference>
<dbReference type="SUPFAM" id="SSF46785">
    <property type="entry name" value="Winged helix' DNA-binding domain"/>
    <property type="match status" value="1"/>
</dbReference>
<evidence type="ECO:0000256" key="3">
    <source>
        <dbReference type="ARBA" id="ARBA00023163"/>
    </source>
</evidence>
<keyword evidence="2 5" id="KW-0238">DNA-binding</keyword>
<dbReference type="EMBL" id="FXAZ01000003">
    <property type="protein sequence ID" value="SMG44292.1"/>
    <property type="molecule type" value="Genomic_DNA"/>
</dbReference>
<evidence type="ECO:0000259" key="4">
    <source>
        <dbReference type="PROSITE" id="PS50987"/>
    </source>
</evidence>
<keyword evidence="1" id="KW-0805">Transcription regulation</keyword>
<proteinExistence type="predicted"/>
<reference evidence="5 6" key="1">
    <citation type="submission" date="2017-04" db="EMBL/GenBank/DDBJ databases">
        <authorList>
            <person name="Afonso C.L."/>
            <person name="Miller P.J."/>
            <person name="Scott M.A."/>
            <person name="Spackman E."/>
            <person name="Goraichik I."/>
            <person name="Dimitrov K.M."/>
            <person name="Suarez D.L."/>
            <person name="Swayne D.E."/>
        </authorList>
    </citation>
    <scope>NUCLEOTIDE SEQUENCE [LARGE SCALE GENOMIC DNA]</scope>
    <source>
        <strain evidence="5 6">11</strain>
    </source>
</reference>
<dbReference type="InterPro" id="IPR011991">
    <property type="entry name" value="ArsR-like_HTH"/>
</dbReference>
<dbReference type="STRING" id="1852522.SAMN06295960_2634"/>
<dbReference type="InterPro" id="IPR051081">
    <property type="entry name" value="HTH_MetalResp_TranReg"/>
</dbReference>
<name>A0A1X7KSQ3_9BACL</name>
<dbReference type="NCBIfam" id="NF033788">
    <property type="entry name" value="HTH_metalloreg"/>
    <property type="match status" value="1"/>
</dbReference>
<dbReference type="PRINTS" id="PR00778">
    <property type="entry name" value="HTHARSR"/>
</dbReference>
<dbReference type="PANTHER" id="PTHR33154:SF33">
    <property type="entry name" value="TRANSCRIPTIONAL REPRESSOR SDPR"/>
    <property type="match status" value="1"/>
</dbReference>
<dbReference type="PROSITE" id="PS50987">
    <property type="entry name" value="HTH_ARSR_2"/>
    <property type="match status" value="1"/>
</dbReference>
<evidence type="ECO:0000256" key="2">
    <source>
        <dbReference type="ARBA" id="ARBA00023125"/>
    </source>
</evidence>
<accession>A0A1X7KSQ3</accession>
<dbReference type="Proteomes" id="UP000193834">
    <property type="component" value="Unassembled WGS sequence"/>
</dbReference>
<dbReference type="GO" id="GO:0003700">
    <property type="term" value="F:DNA-binding transcription factor activity"/>
    <property type="evidence" value="ECO:0007669"/>
    <property type="project" value="InterPro"/>
</dbReference>
<dbReference type="InterPro" id="IPR036388">
    <property type="entry name" value="WH-like_DNA-bd_sf"/>
</dbReference>
<keyword evidence="6" id="KW-1185">Reference proteome</keyword>
<dbReference type="RefSeq" id="WP_176228919.1">
    <property type="nucleotide sequence ID" value="NZ_FXAZ01000003.1"/>
</dbReference>
<dbReference type="Pfam" id="PF01022">
    <property type="entry name" value="HTH_5"/>
    <property type="match status" value="1"/>
</dbReference>
<dbReference type="Gene3D" id="1.10.10.10">
    <property type="entry name" value="Winged helix-like DNA-binding domain superfamily/Winged helix DNA-binding domain"/>
    <property type="match status" value="1"/>
</dbReference>
<dbReference type="InterPro" id="IPR001845">
    <property type="entry name" value="HTH_ArsR_DNA-bd_dom"/>
</dbReference>
<organism evidence="5 6">
    <name type="scientific">Paenibacillus aquistagni</name>
    <dbReference type="NCBI Taxonomy" id="1852522"/>
    <lineage>
        <taxon>Bacteria</taxon>
        <taxon>Bacillati</taxon>
        <taxon>Bacillota</taxon>
        <taxon>Bacilli</taxon>
        <taxon>Bacillales</taxon>
        <taxon>Paenibacillaceae</taxon>
        <taxon>Paenibacillus</taxon>
    </lineage>
</organism>
<dbReference type="PANTHER" id="PTHR33154">
    <property type="entry name" value="TRANSCRIPTIONAL REGULATOR, ARSR FAMILY"/>
    <property type="match status" value="1"/>
</dbReference>